<name>A0A5S3YMJ0_9GAMM</name>
<reference evidence="1 2" key="1">
    <citation type="submission" date="2017-12" db="EMBL/GenBank/DDBJ databases">
        <authorList>
            <person name="Paulsen S."/>
            <person name="Gram L.K."/>
        </authorList>
    </citation>
    <scope>NUCLEOTIDE SEQUENCE [LARGE SCALE GENOMIC DNA]</scope>
    <source>
        <strain evidence="1 2">S1189</strain>
    </source>
</reference>
<sequence length="117" mass="13535">MALPKSKSRKISLKNIDYRYSVSVSNKGNCEFDLNITVQNEAANGRKLILKGLVTRNFWLDFSELVSDAVYLDYYPKITPKHIEYFINLAVSKGWEHNKKGSNFILQVNNEHLETRP</sequence>
<dbReference type="OrthoDB" id="9799110at2"/>
<gene>
    <name evidence="1" type="ORF">CWB73_20415</name>
</gene>
<evidence type="ECO:0000313" key="1">
    <source>
        <dbReference type="EMBL" id="TMP77274.1"/>
    </source>
</evidence>
<dbReference type="AlphaFoldDB" id="A0A5S3YMJ0"/>
<dbReference type="Proteomes" id="UP000307362">
    <property type="component" value="Unassembled WGS sequence"/>
</dbReference>
<evidence type="ECO:0000313" key="2">
    <source>
        <dbReference type="Proteomes" id="UP000307362"/>
    </source>
</evidence>
<reference evidence="2" key="2">
    <citation type="submission" date="2019-06" db="EMBL/GenBank/DDBJ databases">
        <title>Co-occurence of chitin degradation, pigmentation and bioactivity in marine Pseudoalteromonas.</title>
        <authorList>
            <person name="Sonnenschein E.C."/>
            <person name="Bech P.K."/>
        </authorList>
    </citation>
    <scope>NUCLEOTIDE SEQUENCE [LARGE SCALE GENOMIC DNA]</scope>
    <source>
        <strain evidence="2">S1189</strain>
    </source>
</reference>
<organism evidence="1 2">
    <name type="scientific">Pseudoalteromonas phenolica</name>
    <dbReference type="NCBI Taxonomy" id="161398"/>
    <lineage>
        <taxon>Bacteria</taxon>
        <taxon>Pseudomonadati</taxon>
        <taxon>Pseudomonadota</taxon>
        <taxon>Gammaproteobacteria</taxon>
        <taxon>Alteromonadales</taxon>
        <taxon>Pseudoalteromonadaceae</taxon>
        <taxon>Pseudoalteromonas</taxon>
    </lineage>
</organism>
<dbReference type="EMBL" id="PNCM01000087">
    <property type="protein sequence ID" value="TMP77274.1"/>
    <property type="molecule type" value="Genomic_DNA"/>
</dbReference>
<dbReference type="RefSeq" id="WP_138569256.1">
    <property type="nucleotide sequence ID" value="NZ_PNCM01000087.1"/>
</dbReference>
<proteinExistence type="predicted"/>
<accession>A0A5S3YMJ0</accession>
<comment type="caution">
    <text evidence="1">The sequence shown here is derived from an EMBL/GenBank/DDBJ whole genome shotgun (WGS) entry which is preliminary data.</text>
</comment>
<protein>
    <submittedName>
        <fullName evidence="1">Uncharacterized protein</fullName>
    </submittedName>
</protein>